<keyword evidence="14" id="KW-0694">RNA-binding</keyword>
<evidence type="ECO:0000256" key="22">
    <source>
        <dbReference type="ARBA" id="ARBA00048173"/>
    </source>
</evidence>
<feature type="region of interest" description="Disordered" evidence="24">
    <location>
        <begin position="876"/>
        <end position="912"/>
    </location>
</feature>
<dbReference type="InterPro" id="IPR057670">
    <property type="entry name" value="SH3_retrovirus"/>
</dbReference>
<dbReference type="Gene3D" id="3.30.420.10">
    <property type="entry name" value="Ribonuclease H-like superfamily/Ribonuclease H"/>
    <property type="match status" value="1"/>
</dbReference>
<keyword evidence="3" id="KW-1188">Viral release from host cell</keyword>
<sequence>MSSSVLNKSFVMLTKQKTPSLKLDNVSVLTGQDNYATWSGIMKIFLKQAKVYEITVNGAKPPPYAPDDELDAYDTLCTSAASLLVQTVSSNIQEKIIEYENPHEMWSYLRSEYYCDSALALVSSVANLANLSVQYTPSTPMSEFISMFETTWLRLHNLAKSGSDSYRQSFAKFLDEDKAKRDFLLGFIVHHQKNVVDNLSTKDDLSFADVKRHLLDLDTIAPVESCQSALVITERHQQFRGRTKTGTTVPGFASSGKGKNKPKQQSSSAQECSWCNSKGYKSFGHTWHNCQKLKDFKKNQDQTSRHDKAEAHVASGNDDKVNNRPFYLDTCATSHMCPNPDRFESLSIYRGPLSTVTSASGDEMPIEGKGNVIVNCLLSNGSVSTCRLTNVLYVPQIGKSLVSYRQIMHKGYSLQGDKNILRLVKDGRTWLEAIFDGTLPRIKEVSHSAFLTFEQWHHALGHAAPTAMAKTKDLVSISKGLPSEPSNFHCHQCTIAKSTHSKPKSATSRSSTPGEYIHSDLCGPFPEASYGGTLYYICFICDYSRYAWVRFLKQKSDAAQAIEDFVNQIETQLSTRVKRFRTDNGGEYLNQKVHRYFAQKGIEHDCVPPYSHESNGVAERLNRSIGEGIRAMLLSLPTYDRKLWAEAVNTYVYVKNRQTHSSVQGQTPYEAFYGKKPSINHLQPFGCEVYVHVPREKRIQGMKLQPRAEIGLFVGYTKVTHHYRVFIPSSKRTIVSGQVMFPPPLTKVEQLPEQVLAHDHSSTSGTSVDIPHHAEGYPNNDAWFNHLNHDPEYTMYYFKKGSPLVQNILRRAYHQGHRSGMLGPELRTKYQDLDNWIRLNLEQTNSNLQPTSSHSTNELSDNAVLSQLERRGDYNFGPISRHTKTGTSVPDSASLENSNLGSISGSTKNGTEVPGFASSRNCNFEPQSVPTDTSTVPAAQMPPPPTRNNFQIVIPQRLVRDLDTTMHDAPALPSLDTTMHDAPSLPSSNYVTRAGRKVHPPTGQSRPAWLTQHRPPPSDGEMEESLVSVLSIYEPKTYKQAIESPHSDDWQKAMDEEINSLKENDVWIVVRRPRDRKVVGGRWVYKAKGNELGELERFKARYVAQGFSQTQGLHFDEIFAPVARYDSLRLLLAIAAHFKWKPRQLDIKTAFLYGLLKEEVYMELPEGSRVDGHVAKLNRCIYGLKQSPREWFFRLVEFLAPYGFASSTFDPCVLIHNSGDLFIAVYVDDLSLFGKPGQLLNQTVDLLKTEFKVNDMGDLHWLLGLQIQYSEAGISLSQTAYIDKTLTKFAMQDCNPVSTPLDQNTNLSKSTEGETRANATLYQSIIGSLMYLVTGTRPDLVFTVTFLSQFNSDPSTSHLNAAKRVLRYIKGTREKKLLYAYGSPLALAGFADASYANCLDTRRSFSGYIFQLGSSTIAWRARKQRSVATSTCEAEYMAMALATKQHVWLHRALTTLLKTDVPAILSSDSKAALDLAHNAKLNDASKHIDVAYHFVRERVEDGSLVLLHVTSQENLADICTKELPRPTHEHLCISIYGQNAK</sequence>
<evidence type="ECO:0000256" key="9">
    <source>
        <dbReference type="ARBA" id="ARBA00022750"/>
    </source>
</evidence>
<keyword evidence="21" id="KW-0511">Multifunctional enzyme</keyword>
<dbReference type="GO" id="GO:0004190">
    <property type="term" value="F:aspartic-type endopeptidase activity"/>
    <property type="evidence" value="ECO:0007669"/>
    <property type="project" value="UniProtKB-KW"/>
</dbReference>
<dbReference type="Pfam" id="PF00665">
    <property type="entry name" value="rve"/>
    <property type="match status" value="1"/>
</dbReference>
<dbReference type="GO" id="GO:0032196">
    <property type="term" value="P:transposition"/>
    <property type="evidence" value="ECO:0007669"/>
    <property type="project" value="UniProtKB-KW"/>
</dbReference>
<keyword evidence="4" id="KW-0645">Protease</keyword>
<dbReference type="VEuPathDB" id="FungiDB:AAP_03315"/>
<evidence type="ECO:0000256" key="14">
    <source>
        <dbReference type="ARBA" id="ARBA00022884"/>
    </source>
</evidence>
<keyword evidence="5" id="KW-0548">Nucleotidyltransferase</keyword>
<evidence type="ECO:0000256" key="18">
    <source>
        <dbReference type="ARBA" id="ARBA00023113"/>
    </source>
</evidence>
<evidence type="ECO:0000256" key="20">
    <source>
        <dbReference type="ARBA" id="ARBA00023172"/>
    </source>
</evidence>
<feature type="region of interest" description="Disordered" evidence="24">
    <location>
        <begin position="991"/>
        <end position="1022"/>
    </location>
</feature>
<dbReference type="GO" id="GO:0005524">
    <property type="term" value="F:ATP binding"/>
    <property type="evidence" value="ECO:0007669"/>
    <property type="project" value="UniProtKB-KW"/>
</dbReference>
<keyword evidence="17" id="KW-0808">Transferase</keyword>
<keyword evidence="2" id="KW-0815">Transposition</keyword>
<dbReference type="GO" id="GO:0005634">
    <property type="term" value="C:nucleus"/>
    <property type="evidence" value="ECO:0007669"/>
    <property type="project" value="UniProtKB-ARBA"/>
</dbReference>
<keyword evidence="20" id="KW-0233">DNA recombination</keyword>
<feature type="compositionally biased region" description="Polar residues" evidence="24">
    <location>
        <begin position="885"/>
        <end position="910"/>
    </location>
</feature>
<keyword evidence="8" id="KW-0547">Nucleotide-binding</keyword>
<dbReference type="InterPro" id="IPR036397">
    <property type="entry name" value="RNaseH_sf"/>
</dbReference>
<dbReference type="GO" id="GO:0003964">
    <property type="term" value="F:RNA-directed DNA polymerase activity"/>
    <property type="evidence" value="ECO:0007669"/>
    <property type="project" value="UniProtKB-KW"/>
</dbReference>
<dbReference type="InterPro" id="IPR039537">
    <property type="entry name" value="Retrotran_Ty1/copia-like"/>
</dbReference>
<accession>A0A167YPV7</accession>
<dbReference type="GO" id="GO:0006310">
    <property type="term" value="P:DNA recombination"/>
    <property type="evidence" value="ECO:0007669"/>
    <property type="project" value="UniProtKB-KW"/>
</dbReference>
<evidence type="ECO:0000256" key="7">
    <source>
        <dbReference type="ARBA" id="ARBA00022723"/>
    </source>
</evidence>
<proteinExistence type="predicted"/>
<dbReference type="CDD" id="cd09272">
    <property type="entry name" value="RNase_HI_RT_Ty1"/>
    <property type="match status" value="1"/>
</dbReference>
<gene>
    <name evidence="26" type="ORF">AAP_03315</name>
</gene>
<dbReference type="OrthoDB" id="3799035at2759"/>
<dbReference type="Pfam" id="PF22936">
    <property type="entry name" value="Pol_BBD"/>
    <property type="match status" value="1"/>
</dbReference>
<evidence type="ECO:0000259" key="25">
    <source>
        <dbReference type="PROSITE" id="PS50994"/>
    </source>
</evidence>
<evidence type="ECO:0000256" key="3">
    <source>
        <dbReference type="ARBA" id="ARBA00022612"/>
    </source>
</evidence>
<dbReference type="InterPro" id="IPR043502">
    <property type="entry name" value="DNA/RNA_pol_sf"/>
</dbReference>
<feature type="compositionally biased region" description="Polar residues" evidence="24">
    <location>
        <begin position="927"/>
        <end position="937"/>
    </location>
</feature>
<evidence type="ECO:0000256" key="6">
    <source>
        <dbReference type="ARBA" id="ARBA00022722"/>
    </source>
</evidence>
<evidence type="ECO:0000256" key="13">
    <source>
        <dbReference type="ARBA" id="ARBA00022842"/>
    </source>
</evidence>
<evidence type="ECO:0000256" key="21">
    <source>
        <dbReference type="ARBA" id="ARBA00023268"/>
    </source>
</evidence>
<keyword evidence="12" id="KW-0067">ATP-binding</keyword>
<feature type="domain" description="Integrase catalytic" evidence="25">
    <location>
        <begin position="509"/>
        <end position="676"/>
    </location>
</feature>
<dbReference type="SUPFAM" id="SSF56672">
    <property type="entry name" value="DNA/RNA polymerases"/>
    <property type="match status" value="1"/>
</dbReference>
<keyword evidence="16 26" id="KW-0695">RNA-directed DNA polymerase</keyword>
<keyword evidence="7" id="KW-0479">Metal-binding</keyword>
<evidence type="ECO:0000256" key="19">
    <source>
        <dbReference type="ARBA" id="ARBA00023125"/>
    </source>
</evidence>
<keyword evidence="18" id="KW-0917">Virion maturation</keyword>
<dbReference type="PANTHER" id="PTHR42648:SF11">
    <property type="entry name" value="TRANSPOSON TY4-P GAG-POL POLYPROTEIN"/>
    <property type="match status" value="1"/>
</dbReference>
<dbReference type="EMBL" id="AZGZ01000013">
    <property type="protein sequence ID" value="KZZ91609.1"/>
    <property type="molecule type" value="Genomic_DNA"/>
</dbReference>
<dbReference type="InterPro" id="IPR054722">
    <property type="entry name" value="PolX-like_BBD"/>
</dbReference>
<comment type="catalytic activity">
    <reaction evidence="23">
        <text>DNA(n) + a 2'-deoxyribonucleoside 5'-triphosphate = DNA(n+1) + diphosphate</text>
        <dbReference type="Rhea" id="RHEA:22508"/>
        <dbReference type="Rhea" id="RHEA-COMP:17339"/>
        <dbReference type="Rhea" id="RHEA-COMP:17340"/>
        <dbReference type="ChEBI" id="CHEBI:33019"/>
        <dbReference type="ChEBI" id="CHEBI:61560"/>
        <dbReference type="ChEBI" id="CHEBI:173112"/>
        <dbReference type="EC" id="2.7.7.7"/>
    </reaction>
</comment>
<keyword evidence="13" id="KW-0460">Magnesium</keyword>
<comment type="caution">
    <text evidence="26">The sequence shown here is derived from an EMBL/GenBank/DDBJ whole genome shotgun (WGS) entry which is preliminary data.</text>
</comment>
<keyword evidence="27" id="KW-1185">Reference proteome</keyword>
<dbReference type="GO" id="GO:0046872">
    <property type="term" value="F:metal ion binding"/>
    <property type="evidence" value="ECO:0007669"/>
    <property type="project" value="UniProtKB-KW"/>
</dbReference>
<reference evidence="26 27" key="1">
    <citation type="journal article" date="2016" name="Genome Biol. Evol.">
        <title>Divergent and convergent evolution of fungal pathogenicity.</title>
        <authorList>
            <person name="Shang Y."/>
            <person name="Xiao G."/>
            <person name="Zheng P."/>
            <person name="Cen K."/>
            <person name="Zhan S."/>
            <person name="Wang C."/>
        </authorList>
    </citation>
    <scope>NUCLEOTIDE SEQUENCE [LARGE SCALE GENOMIC DNA]</scope>
    <source>
        <strain evidence="26 27">ARSEF 7405</strain>
    </source>
</reference>
<dbReference type="PROSITE" id="PS50994">
    <property type="entry name" value="INTEGRASE"/>
    <property type="match status" value="1"/>
</dbReference>
<dbReference type="GO" id="GO:0003723">
    <property type="term" value="F:RNA binding"/>
    <property type="evidence" value="ECO:0007669"/>
    <property type="project" value="UniProtKB-KW"/>
</dbReference>
<dbReference type="GO" id="GO:0015074">
    <property type="term" value="P:DNA integration"/>
    <property type="evidence" value="ECO:0007669"/>
    <property type="project" value="UniProtKB-KW"/>
</dbReference>
<evidence type="ECO:0000256" key="12">
    <source>
        <dbReference type="ARBA" id="ARBA00022840"/>
    </source>
</evidence>
<keyword evidence="11" id="KW-0378">Hydrolase</keyword>
<evidence type="ECO:0000256" key="1">
    <source>
        <dbReference type="ARBA" id="ARBA00002180"/>
    </source>
</evidence>
<evidence type="ECO:0000256" key="4">
    <source>
        <dbReference type="ARBA" id="ARBA00022670"/>
    </source>
</evidence>
<dbReference type="GO" id="GO:0003677">
    <property type="term" value="F:DNA binding"/>
    <property type="evidence" value="ECO:0007669"/>
    <property type="project" value="UniProtKB-KW"/>
</dbReference>
<dbReference type="SUPFAM" id="SSF53098">
    <property type="entry name" value="Ribonuclease H-like"/>
    <property type="match status" value="1"/>
</dbReference>
<organism evidence="26 27">
    <name type="scientific">Ascosphaera apis ARSEF 7405</name>
    <dbReference type="NCBI Taxonomy" id="392613"/>
    <lineage>
        <taxon>Eukaryota</taxon>
        <taxon>Fungi</taxon>
        <taxon>Dikarya</taxon>
        <taxon>Ascomycota</taxon>
        <taxon>Pezizomycotina</taxon>
        <taxon>Eurotiomycetes</taxon>
        <taxon>Eurotiomycetidae</taxon>
        <taxon>Onygenales</taxon>
        <taxon>Ascosphaeraceae</taxon>
        <taxon>Ascosphaera</taxon>
    </lineage>
</organism>
<evidence type="ECO:0000256" key="10">
    <source>
        <dbReference type="ARBA" id="ARBA00022759"/>
    </source>
</evidence>
<evidence type="ECO:0000256" key="5">
    <source>
        <dbReference type="ARBA" id="ARBA00022695"/>
    </source>
</evidence>
<keyword evidence="6" id="KW-0540">Nuclease</keyword>
<dbReference type="InterPro" id="IPR001584">
    <property type="entry name" value="Integrase_cat-core"/>
</dbReference>
<keyword evidence="19" id="KW-0238">DNA-binding</keyword>
<evidence type="ECO:0000256" key="8">
    <source>
        <dbReference type="ARBA" id="ARBA00022741"/>
    </source>
</evidence>
<keyword evidence="9" id="KW-0064">Aspartyl protease</keyword>
<dbReference type="GO" id="GO:0003887">
    <property type="term" value="F:DNA-directed DNA polymerase activity"/>
    <property type="evidence" value="ECO:0007669"/>
    <property type="project" value="UniProtKB-KW"/>
</dbReference>
<dbReference type="GO" id="GO:0004519">
    <property type="term" value="F:endonuclease activity"/>
    <property type="evidence" value="ECO:0007669"/>
    <property type="project" value="UniProtKB-KW"/>
</dbReference>
<evidence type="ECO:0000313" key="26">
    <source>
        <dbReference type="EMBL" id="KZZ91609.1"/>
    </source>
</evidence>
<dbReference type="Proteomes" id="UP000242877">
    <property type="component" value="Unassembled WGS sequence"/>
</dbReference>
<keyword evidence="17" id="KW-0239">DNA-directed DNA polymerase</keyword>
<dbReference type="InterPro" id="IPR012337">
    <property type="entry name" value="RNaseH-like_sf"/>
</dbReference>
<name>A0A167YPV7_9EURO</name>
<evidence type="ECO:0000256" key="11">
    <source>
        <dbReference type="ARBA" id="ARBA00022801"/>
    </source>
</evidence>
<evidence type="ECO:0000256" key="23">
    <source>
        <dbReference type="ARBA" id="ARBA00049244"/>
    </source>
</evidence>
<feature type="region of interest" description="Disordered" evidence="24">
    <location>
        <begin position="240"/>
        <end position="268"/>
    </location>
</feature>
<feature type="region of interest" description="Disordered" evidence="24">
    <location>
        <begin position="927"/>
        <end position="949"/>
    </location>
</feature>
<protein>
    <submittedName>
        <fullName evidence="26">Reverse transcriptase, RNA-dependent DNA polymerase</fullName>
    </submittedName>
</protein>
<dbReference type="PANTHER" id="PTHR42648">
    <property type="entry name" value="TRANSPOSASE, PUTATIVE-RELATED"/>
    <property type="match status" value="1"/>
</dbReference>
<evidence type="ECO:0000313" key="27">
    <source>
        <dbReference type="Proteomes" id="UP000242877"/>
    </source>
</evidence>
<evidence type="ECO:0000256" key="24">
    <source>
        <dbReference type="SAM" id="MobiDB-lite"/>
    </source>
</evidence>
<dbReference type="Pfam" id="PF25597">
    <property type="entry name" value="SH3_retrovirus"/>
    <property type="match status" value="1"/>
</dbReference>
<keyword evidence="10" id="KW-0255">Endonuclease</keyword>
<evidence type="ECO:0000256" key="15">
    <source>
        <dbReference type="ARBA" id="ARBA00022908"/>
    </source>
</evidence>
<evidence type="ECO:0000256" key="17">
    <source>
        <dbReference type="ARBA" id="ARBA00022932"/>
    </source>
</evidence>
<dbReference type="InterPro" id="IPR013103">
    <property type="entry name" value="RVT_2"/>
</dbReference>
<evidence type="ECO:0000256" key="16">
    <source>
        <dbReference type="ARBA" id="ARBA00022918"/>
    </source>
</evidence>
<dbReference type="Pfam" id="PF07727">
    <property type="entry name" value="RVT_2"/>
    <property type="match status" value="1"/>
</dbReference>
<comment type="function">
    <text evidence="1">The aspartyl protease (PR) mediates the proteolytic cleavages of the Gag and Gag-Pol polyproteins after assembly of the VLP.</text>
</comment>
<evidence type="ECO:0000256" key="2">
    <source>
        <dbReference type="ARBA" id="ARBA00022578"/>
    </source>
</evidence>
<dbReference type="GO" id="GO:0006508">
    <property type="term" value="P:proteolysis"/>
    <property type="evidence" value="ECO:0007669"/>
    <property type="project" value="UniProtKB-KW"/>
</dbReference>
<keyword evidence="15" id="KW-0229">DNA integration</keyword>
<comment type="catalytic activity">
    <reaction evidence="22">
        <text>DNA(n) + a 2'-deoxyribonucleoside 5'-triphosphate = DNA(n+1) + diphosphate</text>
        <dbReference type="Rhea" id="RHEA:22508"/>
        <dbReference type="Rhea" id="RHEA-COMP:17339"/>
        <dbReference type="Rhea" id="RHEA-COMP:17340"/>
        <dbReference type="ChEBI" id="CHEBI:33019"/>
        <dbReference type="ChEBI" id="CHEBI:61560"/>
        <dbReference type="ChEBI" id="CHEBI:173112"/>
        <dbReference type="EC" id="2.7.7.49"/>
    </reaction>
</comment>